<dbReference type="RefSeq" id="WP_331714590.1">
    <property type="nucleotide sequence ID" value="NZ_WPCU01000005.1"/>
</dbReference>
<organism evidence="1 2">
    <name type="scientific">Auraticoccus cholistanensis</name>
    <dbReference type="NCBI Taxonomy" id="2656650"/>
    <lineage>
        <taxon>Bacteria</taxon>
        <taxon>Bacillati</taxon>
        <taxon>Actinomycetota</taxon>
        <taxon>Actinomycetes</taxon>
        <taxon>Propionibacteriales</taxon>
        <taxon>Propionibacteriaceae</taxon>
        <taxon>Auraticoccus</taxon>
    </lineage>
</organism>
<evidence type="ECO:0000313" key="2">
    <source>
        <dbReference type="Proteomes" id="UP000435304"/>
    </source>
</evidence>
<evidence type="ECO:0000313" key="1">
    <source>
        <dbReference type="EMBL" id="MVA76158.1"/>
    </source>
</evidence>
<name>A0A6A9UU10_9ACTN</name>
<dbReference type="Pfam" id="PF04237">
    <property type="entry name" value="YjbR"/>
    <property type="match status" value="1"/>
</dbReference>
<gene>
    <name evidence="1" type="ORF">GC722_08995</name>
</gene>
<dbReference type="InterPro" id="IPR058532">
    <property type="entry name" value="YjbR/MT2646/Rv2570-like"/>
</dbReference>
<dbReference type="EMBL" id="WPCU01000005">
    <property type="protein sequence ID" value="MVA76158.1"/>
    <property type="molecule type" value="Genomic_DNA"/>
</dbReference>
<sequence>MASLDDVRRRALSLPGSSEGTSYGNACWTVRGRAFVWERPFTKADLRRFGDRPVPAGPLLALRVADLDTKDAVIAQEPDLLFTIEHLAGFPAVLTRLEPLPVDRLVELVDDAWLATAPPRLAAEWLERLDRGP</sequence>
<dbReference type="AlphaFoldDB" id="A0A6A9UU10"/>
<evidence type="ECO:0008006" key="3">
    <source>
        <dbReference type="Google" id="ProtNLM"/>
    </source>
</evidence>
<dbReference type="Proteomes" id="UP000435304">
    <property type="component" value="Unassembled WGS sequence"/>
</dbReference>
<reference evidence="1 2" key="1">
    <citation type="submission" date="2019-12" db="EMBL/GenBank/DDBJ databases">
        <title>Auraticoccus cholistani sp. nov., an actinomycete isolated from soil of Cholistan desert.</title>
        <authorList>
            <person name="Cheema M.T."/>
        </authorList>
    </citation>
    <scope>NUCLEOTIDE SEQUENCE [LARGE SCALE GENOMIC DNA]</scope>
    <source>
        <strain evidence="1 2">F435</strain>
    </source>
</reference>
<accession>A0A6A9UU10</accession>
<protein>
    <recommendedName>
        <fullName evidence="3">MmcQ/YjbR family DNA-binding protein</fullName>
    </recommendedName>
</protein>
<keyword evidence="2" id="KW-1185">Reference proteome</keyword>
<comment type="caution">
    <text evidence="1">The sequence shown here is derived from an EMBL/GenBank/DDBJ whole genome shotgun (WGS) entry which is preliminary data.</text>
</comment>
<proteinExistence type="predicted"/>